<dbReference type="EMBL" id="JAHUZB010000004">
    <property type="protein sequence ID" value="MBV7391176.1"/>
    <property type="molecule type" value="Genomic_DNA"/>
</dbReference>
<accession>A0ABS6TE40</accession>
<dbReference type="Proteomes" id="UP000774130">
    <property type="component" value="Unassembled WGS sequence"/>
</dbReference>
<dbReference type="Pfam" id="PF08349">
    <property type="entry name" value="DUF1722"/>
    <property type="match status" value="1"/>
</dbReference>
<dbReference type="RefSeq" id="WP_218326288.1">
    <property type="nucleotide sequence ID" value="NZ_JAHUZB010000004.1"/>
</dbReference>
<feature type="domain" description="DUF1722" evidence="1">
    <location>
        <begin position="17"/>
        <end position="123"/>
    </location>
</feature>
<keyword evidence="3" id="KW-1185">Reference proteome</keyword>
<name>A0ABS6TE40_9ENTE</name>
<protein>
    <submittedName>
        <fullName evidence="2">YbgA family protein</fullName>
    </submittedName>
</protein>
<evidence type="ECO:0000313" key="2">
    <source>
        <dbReference type="EMBL" id="MBV7391176.1"/>
    </source>
</evidence>
<dbReference type="InterPro" id="IPR013560">
    <property type="entry name" value="DUF1722"/>
</dbReference>
<evidence type="ECO:0000313" key="3">
    <source>
        <dbReference type="Proteomes" id="UP000774130"/>
    </source>
</evidence>
<gene>
    <name evidence="2" type="ORF">KUA55_10835</name>
</gene>
<organism evidence="2 3">
    <name type="scientific">Enterococcus alishanensis</name>
    <dbReference type="NCBI Taxonomy" id="1303817"/>
    <lineage>
        <taxon>Bacteria</taxon>
        <taxon>Bacillati</taxon>
        <taxon>Bacillota</taxon>
        <taxon>Bacilli</taxon>
        <taxon>Lactobacillales</taxon>
        <taxon>Enterococcaceae</taxon>
        <taxon>Enterococcus</taxon>
    </lineage>
</organism>
<reference evidence="2 3" key="1">
    <citation type="submission" date="2021-06" db="EMBL/GenBank/DDBJ databases">
        <title>Enterococcus alishanensis sp. nov., a novel lactic acid bacterium isolated from fresh coffee beans.</title>
        <authorList>
            <person name="Chen Y.-S."/>
        </authorList>
    </citation>
    <scope>NUCLEOTIDE SEQUENCE [LARGE SCALE GENOMIC DNA]</scope>
    <source>
        <strain evidence="2 3">ALS3</strain>
    </source>
</reference>
<sequence>MENDLLKDFQQSWAKHKYWVMARNQNAYNEIRLLAKNNQWDAMKQAQYQKLLTELETVEPTEKTLRVAYQHIWGYFKKQATSEEKEKYALLTENITPDSHDLDHFFQHLITKYQQPYLLQMRWIKD</sequence>
<comment type="caution">
    <text evidence="2">The sequence shown here is derived from an EMBL/GenBank/DDBJ whole genome shotgun (WGS) entry which is preliminary data.</text>
</comment>
<evidence type="ECO:0000259" key="1">
    <source>
        <dbReference type="Pfam" id="PF08349"/>
    </source>
</evidence>
<proteinExistence type="predicted"/>